<dbReference type="SUPFAM" id="SSF53335">
    <property type="entry name" value="S-adenosyl-L-methionine-dependent methyltransferases"/>
    <property type="match status" value="1"/>
</dbReference>
<gene>
    <name evidence="2" type="ordered locus">Kfla_4081</name>
</gene>
<sequence length="271" mass="29272">MSSVYDADAEDFLGWSPLLWTPLGTELAESAALRSGERVLDACSGAGGCALPAARSVGPAGHVDAVDLTEQLVRRLELAANRDGVHQLQAHLADVTTWVSDRPYDVVLCGYGAFFLPDPDRDGRHLVSQLKPGGRFAASTWNRGAMGFVGFVYEAVRAVRPELTVPVRTDRWLDSPALLAGWLERIGLQDVEIEAVTHRVDLTPETAWAFVTGTGLRSLLSAMDGAETGLVKRRLLELIEFEHGWELIADSLIGTGRRGDPVSTGRPASDD</sequence>
<dbReference type="CDD" id="cd02440">
    <property type="entry name" value="AdoMet_MTases"/>
    <property type="match status" value="1"/>
</dbReference>
<dbReference type="InterPro" id="IPR029063">
    <property type="entry name" value="SAM-dependent_MTases_sf"/>
</dbReference>
<dbReference type="KEGG" id="kfl:Kfla_4081"/>
<dbReference type="STRING" id="479435.Kfla_4081"/>
<dbReference type="Gene3D" id="3.40.50.150">
    <property type="entry name" value="Vaccinia Virus protein VP39"/>
    <property type="match status" value="1"/>
</dbReference>
<dbReference type="GO" id="GO:0032259">
    <property type="term" value="P:methylation"/>
    <property type="evidence" value="ECO:0007669"/>
    <property type="project" value="UniProtKB-KW"/>
</dbReference>
<feature type="domain" description="Methyltransferase" evidence="1">
    <location>
        <begin position="39"/>
        <end position="134"/>
    </location>
</feature>
<accession>D2PSJ0</accession>
<dbReference type="AlphaFoldDB" id="D2PSJ0"/>
<dbReference type="Proteomes" id="UP000007967">
    <property type="component" value="Chromosome"/>
</dbReference>
<dbReference type="EMBL" id="CP001736">
    <property type="protein sequence ID" value="ADB33128.1"/>
    <property type="molecule type" value="Genomic_DNA"/>
</dbReference>
<proteinExistence type="predicted"/>
<dbReference type="Pfam" id="PF13649">
    <property type="entry name" value="Methyltransf_25"/>
    <property type="match status" value="1"/>
</dbReference>
<organism evidence="2 3">
    <name type="scientific">Kribbella flavida (strain DSM 17836 / JCM 10339 / NBRC 14399)</name>
    <dbReference type="NCBI Taxonomy" id="479435"/>
    <lineage>
        <taxon>Bacteria</taxon>
        <taxon>Bacillati</taxon>
        <taxon>Actinomycetota</taxon>
        <taxon>Actinomycetes</taxon>
        <taxon>Propionibacteriales</taxon>
        <taxon>Kribbellaceae</taxon>
        <taxon>Kribbella</taxon>
    </lineage>
</organism>
<evidence type="ECO:0000313" key="3">
    <source>
        <dbReference type="Proteomes" id="UP000007967"/>
    </source>
</evidence>
<evidence type="ECO:0000259" key="1">
    <source>
        <dbReference type="Pfam" id="PF13649"/>
    </source>
</evidence>
<name>D2PSJ0_KRIFD</name>
<dbReference type="HOGENOM" id="CLU_037990_2_3_11"/>
<dbReference type="PANTHER" id="PTHR43591">
    <property type="entry name" value="METHYLTRANSFERASE"/>
    <property type="match status" value="1"/>
</dbReference>
<dbReference type="OrthoDB" id="3818442at2"/>
<reference evidence="2 3" key="2">
    <citation type="journal article" date="2010" name="Stand. Genomic Sci.">
        <title>Complete genome sequence of Kribbella flavida type strain (IFO 14399).</title>
        <authorList>
            <person name="Pukall R."/>
            <person name="Lapidus A."/>
            <person name="Glavina Del Rio T."/>
            <person name="Copeland A."/>
            <person name="Tice H."/>
            <person name="Cheng J.-F."/>
            <person name="Lucas S."/>
            <person name="Chen F."/>
            <person name="Nolan M."/>
            <person name="LaButti K."/>
            <person name="Pati A."/>
            <person name="Ivanova N."/>
            <person name="Mavrommatis K."/>
            <person name="Mikhailova N."/>
            <person name="Pitluck S."/>
            <person name="Bruce D."/>
            <person name="Goodwin L."/>
            <person name="Land M."/>
            <person name="Hauser L."/>
            <person name="Chang Y.-J."/>
            <person name="Jeffries C.D."/>
            <person name="Chen A."/>
            <person name="Palaniappan K."/>
            <person name="Chain P."/>
            <person name="Rohde M."/>
            <person name="Goeker M."/>
            <person name="Bristow J."/>
            <person name="Eisen J.A."/>
            <person name="Markowitz V."/>
            <person name="Hugenholtz P."/>
            <person name="Kyrpides N.C."/>
            <person name="Klenk H.-P."/>
            <person name="Brettin T."/>
        </authorList>
    </citation>
    <scope>NUCLEOTIDE SEQUENCE [LARGE SCALE GENOMIC DNA]</scope>
    <source>
        <strain evidence="3">DSM 17836 / JCM 10339 / NBRC 14399</strain>
    </source>
</reference>
<keyword evidence="3" id="KW-1185">Reference proteome</keyword>
<dbReference type="InterPro" id="IPR041698">
    <property type="entry name" value="Methyltransf_25"/>
</dbReference>
<dbReference type="GO" id="GO:0008168">
    <property type="term" value="F:methyltransferase activity"/>
    <property type="evidence" value="ECO:0007669"/>
    <property type="project" value="UniProtKB-KW"/>
</dbReference>
<keyword evidence="2" id="KW-0489">Methyltransferase</keyword>
<dbReference type="eggNOG" id="COG2227">
    <property type="taxonomic scope" value="Bacteria"/>
</dbReference>
<keyword evidence="2" id="KW-0808">Transferase</keyword>
<reference evidence="3" key="1">
    <citation type="submission" date="2009-09" db="EMBL/GenBank/DDBJ databases">
        <title>The complete genome of Kribbella flavida DSM 17836.</title>
        <authorList>
            <consortium name="US DOE Joint Genome Institute (JGI-PGF)"/>
            <person name="Lucas S."/>
            <person name="Copeland A."/>
            <person name="Lapidus A."/>
            <person name="Glavina del Rio T."/>
            <person name="Dalin E."/>
            <person name="Tice H."/>
            <person name="Bruce D."/>
            <person name="Goodwin L."/>
            <person name="Pitluck S."/>
            <person name="Kyrpides N."/>
            <person name="Mavromatis K."/>
            <person name="Ivanova N."/>
            <person name="Saunders E."/>
            <person name="Brettin T."/>
            <person name="Detter J.C."/>
            <person name="Han C."/>
            <person name="Larimer F."/>
            <person name="Land M."/>
            <person name="Hauser L."/>
            <person name="Markowitz V."/>
            <person name="Cheng J.-F."/>
            <person name="Hugenholtz P."/>
            <person name="Woyke T."/>
            <person name="Wu D."/>
            <person name="Pukall R."/>
            <person name="Klenk H.-P."/>
            <person name="Eisen J.A."/>
        </authorList>
    </citation>
    <scope>NUCLEOTIDE SEQUENCE [LARGE SCALE GENOMIC DNA]</scope>
    <source>
        <strain evidence="3">DSM 17836 / JCM 10339 / NBRC 14399</strain>
    </source>
</reference>
<evidence type="ECO:0000313" key="2">
    <source>
        <dbReference type="EMBL" id="ADB33128.1"/>
    </source>
</evidence>
<protein>
    <submittedName>
        <fullName evidence="2">Methyltransferase type 11</fullName>
    </submittedName>
</protein>
<dbReference type="RefSeq" id="WP_012921682.1">
    <property type="nucleotide sequence ID" value="NC_013729.1"/>
</dbReference>